<feature type="domain" description="Fumarylacetoacetase-like C-terminal" evidence="11">
    <location>
        <begin position="140"/>
        <end position="435"/>
    </location>
</feature>
<dbReference type="Proteomes" id="UP001464891">
    <property type="component" value="Unassembled WGS sequence"/>
</dbReference>
<evidence type="ECO:0000256" key="1">
    <source>
        <dbReference type="ARBA" id="ARBA00001913"/>
    </source>
</evidence>
<dbReference type="SUPFAM" id="SSF63433">
    <property type="entry name" value="Fumarylacetoacetate hydrolase, FAH, N-terminal domain"/>
    <property type="match status" value="1"/>
</dbReference>
<dbReference type="InterPro" id="IPR005959">
    <property type="entry name" value="Fumarylacetoacetase"/>
</dbReference>
<dbReference type="SUPFAM" id="SSF56529">
    <property type="entry name" value="FAH"/>
    <property type="match status" value="1"/>
</dbReference>
<evidence type="ECO:0000313" key="13">
    <source>
        <dbReference type="EMBL" id="MEP0818245.1"/>
    </source>
</evidence>
<name>A0ABV0J8Z1_9CYAN</name>
<comment type="caution">
    <text evidence="13">The sequence shown here is derived from an EMBL/GenBank/DDBJ whole genome shotgun (WGS) entry which is preliminary data.</text>
</comment>
<evidence type="ECO:0000256" key="5">
    <source>
        <dbReference type="ARBA" id="ARBA00022723"/>
    </source>
</evidence>
<evidence type="ECO:0000256" key="2">
    <source>
        <dbReference type="ARBA" id="ARBA00001946"/>
    </source>
</evidence>
<evidence type="ECO:0000259" key="11">
    <source>
        <dbReference type="Pfam" id="PF01557"/>
    </source>
</evidence>
<organism evidence="13 14">
    <name type="scientific">Trichocoleus desertorum GB2-A4</name>
    <dbReference type="NCBI Taxonomy" id="2933944"/>
    <lineage>
        <taxon>Bacteria</taxon>
        <taxon>Bacillati</taxon>
        <taxon>Cyanobacteriota</taxon>
        <taxon>Cyanophyceae</taxon>
        <taxon>Leptolyngbyales</taxon>
        <taxon>Trichocoleusaceae</taxon>
        <taxon>Trichocoleus</taxon>
    </lineage>
</organism>
<dbReference type="EC" id="3.7.1.2" evidence="4"/>
<keyword evidence="14" id="KW-1185">Reference proteome</keyword>
<evidence type="ECO:0000313" key="14">
    <source>
        <dbReference type="Proteomes" id="UP001464891"/>
    </source>
</evidence>
<keyword evidence="6 13" id="KW-0378">Hydrolase</keyword>
<keyword evidence="7" id="KW-0106">Calcium</keyword>
<feature type="domain" description="Fumarylacetoacetase N-terminal" evidence="12">
    <location>
        <begin position="30"/>
        <end position="131"/>
    </location>
</feature>
<comment type="pathway">
    <text evidence="3">Amino-acid degradation; L-phenylalanine degradation; acetoacetate and fumarate from L-phenylalanine: step 6/6.</text>
</comment>
<sequence length="437" mass="47607">MSSAINATHDPNLRSWVESANQPNTDFPIQNLPLGVFHRRNSTEYPRLGVAIGDQILDLLQCHERGLLEGLPEDLQAACVDSNLNALMALGNLAASVLRQRLSELLRSPQQDASMNPNLLLPMSEAEMLLPAAIADYTDFYASIFHATNVGKLFRPDNPLLPNYKYVPIAYHGRASSIMVSGTNIKRPNGQRKPPEATAPSFGPSQMLDYELEIGAFIGVGNELGEAIAIDQAEDYLFGLCLVNDWSARDIQAWEYQPLGPFLAKNFATTISPWVVTTEALAPFRCPAFQRAAGDPEPLPYLSSERDRQQGGIAITVEVSLCSAQMREAGIAPLRLSQGSFQQMYWTLAQMLTHHASNGCNLRPADLLASGTISGAEPGSQGCLLEITQRGSQPIELPTGEQRSFLVDGDEVILRGYCEKSGYARIGFGNCQGRVTG</sequence>
<dbReference type="EMBL" id="JAMPKM010000008">
    <property type="protein sequence ID" value="MEP0818245.1"/>
    <property type="molecule type" value="Genomic_DNA"/>
</dbReference>
<dbReference type="Pfam" id="PF01557">
    <property type="entry name" value="FAA_hydrolase"/>
    <property type="match status" value="1"/>
</dbReference>
<evidence type="ECO:0000256" key="10">
    <source>
        <dbReference type="ARBA" id="ARBA00023232"/>
    </source>
</evidence>
<reference evidence="13 14" key="1">
    <citation type="submission" date="2022-04" db="EMBL/GenBank/DDBJ databases">
        <title>Positive selection, recombination, and allopatry shape intraspecific diversity of widespread and dominant cyanobacteria.</title>
        <authorList>
            <person name="Wei J."/>
            <person name="Shu W."/>
            <person name="Hu C."/>
        </authorList>
    </citation>
    <scope>NUCLEOTIDE SEQUENCE [LARGE SCALE GENOMIC DNA]</scope>
    <source>
        <strain evidence="13 14">GB2-A4</strain>
    </source>
</reference>
<dbReference type="Gene3D" id="2.30.30.230">
    <property type="entry name" value="Fumarylacetoacetase, N-terminal domain"/>
    <property type="match status" value="1"/>
</dbReference>
<evidence type="ECO:0000256" key="9">
    <source>
        <dbReference type="ARBA" id="ARBA00022878"/>
    </source>
</evidence>
<dbReference type="InterPro" id="IPR036462">
    <property type="entry name" value="Fumarylacetoacetase_N_sf"/>
</dbReference>
<comment type="cofactor">
    <cofactor evidence="2">
        <name>Mg(2+)</name>
        <dbReference type="ChEBI" id="CHEBI:18420"/>
    </cofactor>
</comment>
<evidence type="ECO:0000256" key="8">
    <source>
        <dbReference type="ARBA" id="ARBA00022842"/>
    </source>
</evidence>
<protein>
    <recommendedName>
        <fullName evidence="4">fumarylacetoacetase</fullName>
        <ecNumber evidence="4">3.7.1.2</ecNumber>
    </recommendedName>
</protein>
<dbReference type="InterPro" id="IPR011234">
    <property type="entry name" value="Fumarylacetoacetase-like_C"/>
</dbReference>
<dbReference type="GO" id="GO:0004334">
    <property type="term" value="F:fumarylacetoacetase activity"/>
    <property type="evidence" value="ECO:0007669"/>
    <property type="project" value="UniProtKB-EC"/>
</dbReference>
<dbReference type="NCBIfam" id="TIGR01266">
    <property type="entry name" value="fum_ac_acetase"/>
    <property type="match status" value="1"/>
</dbReference>
<dbReference type="Gene3D" id="3.90.850.10">
    <property type="entry name" value="Fumarylacetoacetase-like, C-terminal domain"/>
    <property type="match status" value="1"/>
</dbReference>
<evidence type="ECO:0000256" key="3">
    <source>
        <dbReference type="ARBA" id="ARBA00004782"/>
    </source>
</evidence>
<dbReference type="InterPro" id="IPR015377">
    <property type="entry name" value="Fumarylacetoacetase_N"/>
</dbReference>
<comment type="cofactor">
    <cofactor evidence="1">
        <name>Ca(2+)</name>
        <dbReference type="ChEBI" id="CHEBI:29108"/>
    </cofactor>
</comment>
<evidence type="ECO:0000256" key="7">
    <source>
        <dbReference type="ARBA" id="ARBA00022837"/>
    </source>
</evidence>
<evidence type="ECO:0000259" key="12">
    <source>
        <dbReference type="Pfam" id="PF09298"/>
    </source>
</evidence>
<evidence type="ECO:0000256" key="4">
    <source>
        <dbReference type="ARBA" id="ARBA00012094"/>
    </source>
</evidence>
<keyword evidence="5" id="KW-0479">Metal-binding</keyword>
<dbReference type="PANTHER" id="PTHR43069:SF2">
    <property type="entry name" value="FUMARYLACETOACETASE"/>
    <property type="match status" value="1"/>
</dbReference>
<keyword evidence="9" id="KW-0828">Tyrosine catabolism</keyword>
<keyword evidence="10" id="KW-0585">Phenylalanine catabolism</keyword>
<dbReference type="InterPro" id="IPR036663">
    <property type="entry name" value="Fumarylacetoacetase_C_sf"/>
</dbReference>
<gene>
    <name evidence="13" type="primary">fahA</name>
    <name evidence="13" type="ORF">NC998_14185</name>
</gene>
<evidence type="ECO:0000256" key="6">
    <source>
        <dbReference type="ARBA" id="ARBA00022801"/>
    </source>
</evidence>
<proteinExistence type="predicted"/>
<accession>A0ABV0J8Z1</accession>
<dbReference type="PANTHER" id="PTHR43069">
    <property type="entry name" value="FUMARYLACETOACETASE"/>
    <property type="match status" value="1"/>
</dbReference>
<dbReference type="RefSeq" id="WP_190441621.1">
    <property type="nucleotide sequence ID" value="NZ_JAMPKM010000008.1"/>
</dbReference>
<dbReference type="Pfam" id="PF09298">
    <property type="entry name" value="FAA_hydrolase_N"/>
    <property type="match status" value="1"/>
</dbReference>
<keyword evidence="8" id="KW-0460">Magnesium</keyword>